<reference evidence="2 3" key="1">
    <citation type="submission" date="2018-12" db="EMBL/GenBank/DDBJ databases">
        <title>The genome sequences of Variovorax guangxiensis DSM 27352.</title>
        <authorList>
            <person name="Gao J."/>
            <person name="Sun J."/>
        </authorList>
    </citation>
    <scope>NUCLEOTIDE SEQUENCE [LARGE SCALE GENOMIC DNA]</scope>
    <source>
        <strain evidence="2 3">DSM 27352</strain>
    </source>
</reference>
<keyword evidence="1" id="KW-0812">Transmembrane</keyword>
<name>A0A3S0XQG0_9BURK</name>
<dbReference type="InterPro" id="IPR013362">
    <property type="entry name" value="Pilus_4_PilV"/>
</dbReference>
<dbReference type="AlphaFoldDB" id="A0A3S0XQG0"/>
<proteinExistence type="predicted"/>
<evidence type="ECO:0000313" key="2">
    <source>
        <dbReference type="EMBL" id="RUR66881.1"/>
    </source>
</evidence>
<sequence length="136" mass="14292">MKKLREKNYLHRGEAGVALLEVLVAVLLFSLGLLGLIGLQARAVSFSVDAEDRNRAAILANELVATMWLNRSTTLSADALKAWNKRVGDPQSGGLPGGNGTVSPVGTGNAADVTITWQAPSSSTSSTLKTHVELPL</sequence>
<organism evidence="2 3">
    <name type="scientific">Variovorax guangxiensis</name>
    <dbReference type="NCBI Taxonomy" id="1775474"/>
    <lineage>
        <taxon>Bacteria</taxon>
        <taxon>Pseudomonadati</taxon>
        <taxon>Pseudomonadota</taxon>
        <taxon>Betaproteobacteria</taxon>
        <taxon>Burkholderiales</taxon>
        <taxon>Comamonadaceae</taxon>
        <taxon>Variovorax</taxon>
    </lineage>
</organism>
<keyword evidence="1" id="KW-0472">Membrane</keyword>
<dbReference type="Proteomes" id="UP000281118">
    <property type="component" value="Unassembled WGS sequence"/>
</dbReference>
<feature type="transmembrane region" description="Helical" evidence="1">
    <location>
        <begin position="20"/>
        <end position="39"/>
    </location>
</feature>
<evidence type="ECO:0000313" key="3">
    <source>
        <dbReference type="Proteomes" id="UP000281118"/>
    </source>
</evidence>
<protein>
    <submittedName>
        <fullName evidence="2">Type IV pilus modification protein PilV</fullName>
    </submittedName>
</protein>
<dbReference type="NCBIfam" id="TIGR02523">
    <property type="entry name" value="type_IV_pilV"/>
    <property type="match status" value="1"/>
</dbReference>
<accession>A0A3S0XQG0</accession>
<gene>
    <name evidence="2" type="primary">pilV</name>
    <name evidence="2" type="ORF">EJP67_07350</name>
</gene>
<dbReference type="EMBL" id="RXFT01000002">
    <property type="protein sequence ID" value="RUR66881.1"/>
    <property type="molecule type" value="Genomic_DNA"/>
</dbReference>
<dbReference type="OrthoDB" id="193195at2"/>
<keyword evidence="1" id="KW-1133">Transmembrane helix</keyword>
<comment type="caution">
    <text evidence="2">The sequence shown here is derived from an EMBL/GenBank/DDBJ whole genome shotgun (WGS) entry which is preliminary data.</text>
</comment>
<dbReference type="RefSeq" id="WP_126021047.1">
    <property type="nucleotide sequence ID" value="NZ_RXFT01000002.1"/>
</dbReference>
<evidence type="ECO:0000256" key="1">
    <source>
        <dbReference type="SAM" id="Phobius"/>
    </source>
</evidence>